<dbReference type="Proteomes" id="UP000606974">
    <property type="component" value="Unassembled WGS sequence"/>
</dbReference>
<dbReference type="EMBL" id="JAACFV010000060">
    <property type="protein sequence ID" value="KAF7507983.1"/>
    <property type="molecule type" value="Genomic_DNA"/>
</dbReference>
<gene>
    <name evidence="1" type="ORF">GJ744_009880</name>
</gene>
<dbReference type="AlphaFoldDB" id="A0A8H7AFG7"/>
<name>A0A8H7AFG7_9EURO</name>
<comment type="caution">
    <text evidence="1">The sequence shown here is derived from an EMBL/GenBank/DDBJ whole genome shotgun (WGS) entry which is preliminary data.</text>
</comment>
<accession>A0A8H7AFG7</accession>
<sequence>MSVDNVNQEILSQPAVECLINSDSNSRILQIIISARAVSHTRNLVISEEEWPVLIHKDILHEDLQAWVDQEAPMKEGTKPVASLKMVVRTMHDVWSEPAS</sequence>
<evidence type="ECO:0000313" key="1">
    <source>
        <dbReference type="EMBL" id="KAF7507983.1"/>
    </source>
</evidence>
<proteinExistence type="predicted"/>
<keyword evidence="2" id="KW-1185">Reference proteome</keyword>
<reference evidence="1" key="1">
    <citation type="submission" date="2020-02" db="EMBL/GenBank/DDBJ databases">
        <authorList>
            <person name="Palmer J.M."/>
        </authorList>
    </citation>
    <scope>NUCLEOTIDE SEQUENCE</scope>
    <source>
        <strain evidence="1">EPUS1.4</strain>
        <tissue evidence="1">Thallus</tissue>
    </source>
</reference>
<protein>
    <submittedName>
        <fullName evidence="1">Uncharacterized protein</fullName>
    </submittedName>
</protein>
<organism evidence="1 2">
    <name type="scientific">Endocarpon pusillum</name>
    <dbReference type="NCBI Taxonomy" id="364733"/>
    <lineage>
        <taxon>Eukaryota</taxon>
        <taxon>Fungi</taxon>
        <taxon>Dikarya</taxon>
        <taxon>Ascomycota</taxon>
        <taxon>Pezizomycotina</taxon>
        <taxon>Eurotiomycetes</taxon>
        <taxon>Chaetothyriomycetidae</taxon>
        <taxon>Verrucariales</taxon>
        <taxon>Verrucariaceae</taxon>
        <taxon>Endocarpon</taxon>
    </lineage>
</organism>
<evidence type="ECO:0000313" key="2">
    <source>
        <dbReference type="Proteomes" id="UP000606974"/>
    </source>
</evidence>